<dbReference type="EnsemblMetazoa" id="Aqu2.1.08615_001">
    <property type="protein sequence ID" value="Aqu2.1.08615_001"/>
    <property type="gene ID" value="Aqu2.1.08615"/>
</dbReference>
<sequence>MTQSWWGVVCAHAHTEGQARVTTMEKMSGEELREWLVKKGYGEDVVKSFVDNEMDGESLCTLFQFESSPGPDCLRELVPKLGIRLRLYKDIKEEIKETYCNSSV</sequence>
<name>A0A1X7T2E8_AMPQE</name>
<dbReference type="AlphaFoldDB" id="A0A1X7T2E8"/>
<evidence type="ECO:0000313" key="1">
    <source>
        <dbReference type="EnsemblMetazoa" id="Aqu2.1.08615_001"/>
    </source>
</evidence>
<dbReference type="InParanoid" id="A0A1X7T2E8"/>
<dbReference type="Gene3D" id="1.10.150.50">
    <property type="entry name" value="Transcription Factor, Ets-1"/>
    <property type="match status" value="1"/>
</dbReference>
<dbReference type="SUPFAM" id="SSF47769">
    <property type="entry name" value="SAM/Pointed domain"/>
    <property type="match status" value="1"/>
</dbReference>
<proteinExistence type="predicted"/>
<evidence type="ECO:0008006" key="2">
    <source>
        <dbReference type="Google" id="ProtNLM"/>
    </source>
</evidence>
<reference evidence="1" key="1">
    <citation type="submission" date="2017-05" db="UniProtKB">
        <authorList>
            <consortium name="EnsemblMetazoa"/>
        </authorList>
    </citation>
    <scope>IDENTIFICATION</scope>
</reference>
<dbReference type="InterPro" id="IPR013761">
    <property type="entry name" value="SAM/pointed_sf"/>
</dbReference>
<protein>
    <recommendedName>
        <fullName evidence="2">SAM domain-containing protein</fullName>
    </recommendedName>
</protein>
<accession>A0A1X7T2E8</accession>
<organism evidence="1">
    <name type="scientific">Amphimedon queenslandica</name>
    <name type="common">Sponge</name>
    <dbReference type="NCBI Taxonomy" id="400682"/>
    <lineage>
        <taxon>Eukaryota</taxon>
        <taxon>Metazoa</taxon>
        <taxon>Porifera</taxon>
        <taxon>Demospongiae</taxon>
        <taxon>Heteroscleromorpha</taxon>
        <taxon>Haplosclerida</taxon>
        <taxon>Niphatidae</taxon>
        <taxon>Amphimedon</taxon>
    </lineage>
</organism>